<dbReference type="InterPro" id="IPR030874">
    <property type="entry name" value="Cardiolipin_synth_Firmi"/>
</dbReference>
<dbReference type="Gene3D" id="3.30.870.10">
    <property type="entry name" value="Endonuclease Chain A"/>
    <property type="match status" value="2"/>
</dbReference>
<reference evidence="15 16" key="1">
    <citation type="submission" date="2019-05" db="EMBL/GenBank/DDBJ databases">
        <title>Culicoidintestinum kansasii gen. nov., sp. nov. from the gastrointestinal tract of the biting midge, Culicoides sonorensis.</title>
        <authorList>
            <person name="Neupane S."/>
            <person name="Ghosh A."/>
            <person name="Gunther S."/>
            <person name="Martin K."/>
            <person name="Zurek L."/>
        </authorList>
    </citation>
    <scope>NUCLEOTIDE SEQUENCE [LARGE SCALE GENOMIC DNA]</scope>
    <source>
        <strain evidence="15 16">CS-1</strain>
    </source>
</reference>
<dbReference type="PROSITE" id="PS50035">
    <property type="entry name" value="PLD"/>
    <property type="match status" value="2"/>
</dbReference>
<evidence type="ECO:0000256" key="2">
    <source>
        <dbReference type="ARBA" id="ARBA00022475"/>
    </source>
</evidence>
<feature type="transmembrane region" description="Helical" evidence="12">
    <location>
        <begin position="37"/>
        <end position="61"/>
    </location>
</feature>
<evidence type="ECO:0000256" key="6">
    <source>
        <dbReference type="ARBA" id="ARBA00022737"/>
    </source>
</evidence>
<evidence type="ECO:0000256" key="8">
    <source>
        <dbReference type="ARBA" id="ARBA00023098"/>
    </source>
</evidence>
<dbReference type="InterPro" id="IPR025202">
    <property type="entry name" value="PLD-like_dom"/>
</dbReference>
<feature type="domain" description="PLD phosphodiesterase" evidence="14">
    <location>
        <begin position="397"/>
        <end position="424"/>
    </location>
</feature>
<evidence type="ECO:0000256" key="7">
    <source>
        <dbReference type="ARBA" id="ARBA00022989"/>
    </source>
</evidence>
<dbReference type="HAMAP" id="MF_01916">
    <property type="entry name" value="Cardiolipin_synth_Cls"/>
    <property type="match status" value="1"/>
</dbReference>
<dbReference type="OrthoDB" id="9762009at2"/>
<dbReference type="GO" id="GO:0008808">
    <property type="term" value="F:cardiolipin synthase activity"/>
    <property type="evidence" value="ECO:0007669"/>
    <property type="project" value="UniProtKB-UniRule"/>
</dbReference>
<proteinExistence type="inferred from homology"/>
<keyword evidence="3 12" id="KW-0444">Lipid biosynthesis</keyword>
<dbReference type="RefSeq" id="WP_138190266.1">
    <property type="nucleotide sequence ID" value="NZ_VBWP01000002.1"/>
</dbReference>
<comment type="catalytic activity">
    <reaction evidence="12">
        <text>2 a 1,2-diacyl-sn-glycero-3-phospho-(1'-sn-glycerol) = a cardiolipin + glycerol</text>
        <dbReference type="Rhea" id="RHEA:31451"/>
        <dbReference type="ChEBI" id="CHEBI:17754"/>
        <dbReference type="ChEBI" id="CHEBI:62237"/>
        <dbReference type="ChEBI" id="CHEBI:64716"/>
    </reaction>
</comment>
<accession>A0A5R8QF19</accession>
<evidence type="ECO:0000256" key="3">
    <source>
        <dbReference type="ARBA" id="ARBA00022516"/>
    </source>
</evidence>
<keyword evidence="7 12" id="KW-1133">Transmembrane helix</keyword>
<evidence type="ECO:0000313" key="16">
    <source>
        <dbReference type="Proteomes" id="UP000306912"/>
    </source>
</evidence>
<evidence type="ECO:0000259" key="14">
    <source>
        <dbReference type="PROSITE" id="PS50035"/>
    </source>
</evidence>
<evidence type="ECO:0000256" key="9">
    <source>
        <dbReference type="ARBA" id="ARBA00023136"/>
    </source>
</evidence>
<evidence type="ECO:0000256" key="12">
    <source>
        <dbReference type="HAMAP-Rule" id="MF_01916"/>
    </source>
</evidence>
<evidence type="ECO:0000313" key="15">
    <source>
        <dbReference type="EMBL" id="TLG76629.1"/>
    </source>
</evidence>
<evidence type="ECO:0000256" key="1">
    <source>
        <dbReference type="ARBA" id="ARBA00004651"/>
    </source>
</evidence>
<feature type="domain" description="PLD phosphodiesterase" evidence="14">
    <location>
        <begin position="218"/>
        <end position="245"/>
    </location>
</feature>
<dbReference type="Pfam" id="PF13091">
    <property type="entry name" value="PLDc_2"/>
    <property type="match status" value="2"/>
</dbReference>
<dbReference type="NCBIfam" id="TIGR04265">
    <property type="entry name" value="bac_cardiolipin"/>
    <property type="match status" value="1"/>
</dbReference>
<feature type="active site" evidence="12">
    <location>
        <position position="409"/>
    </location>
</feature>
<keyword evidence="5 12" id="KW-0812">Transmembrane</keyword>
<dbReference type="SUPFAM" id="SSF56024">
    <property type="entry name" value="Phospholipase D/nuclease"/>
    <property type="match status" value="2"/>
</dbReference>
<dbReference type="InterPro" id="IPR001736">
    <property type="entry name" value="PLipase_D/transphosphatidylase"/>
</dbReference>
<dbReference type="Pfam" id="PF13396">
    <property type="entry name" value="PLDc_N"/>
    <property type="match status" value="1"/>
</dbReference>
<dbReference type="CDD" id="cd09112">
    <property type="entry name" value="PLDc_CLS_2"/>
    <property type="match status" value="1"/>
</dbReference>
<dbReference type="GO" id="GO:0032049">
    <property type="term" value="P:cardiolipin biosynthetic process"/>
    <property type="evidence" value="ECO:0007669"/>
    <property type="project" value="UniProtKB-UniRule"/>
</dbReference>
<comment type="subcellular location">
    <subcellularLocation>
        <location evidence="1 12">Cell membrane</location>
        <topology evidence="1 12">Multi-pass membrane protein</topology>
    </subcellularLocation>
</comment>
<dbReference type="FunCoup" id="A0A5R8QF19">
    <property type="interactions" value="68"/>
</dbReference>
<feature type="active site" evidence="12">
    <location>
        <position position="404"/>
    </location>
</feature>
<feature type="active site" evidence="12">
    <location>
        <position position="402"/>
    </location>
</feature>
<dbReference type="EMBL" id="VBWP01000002">
    <property type="protein sequence ID" value="TLG76629.1"/>
    <property type="molecule type" value="Genomic_DNA"/>
</dbReference>
<comment type="caution">
    <text evidence="15">The sequence shown here is derived from an EMBL/GenBank/DDBJ whole genome shotgun (WGS) entry which is preliminary data.</text>
</comment>
<feature type="active site" evidence="12">
    <location>
        <position position="223"/>
    </location>
</feature>
<dbReference type="InterPro" id="IPR022924">
    <property type="entry name" value="Cardiolipin_synthase"/>
</dbReference>
<dbReference type="CDD" id="cd09110">
    <property type="entry name" value="PLDc_CLS_1"/>
    <property type="match status" value="1"/>
</dbReference>
<evidence type="ECO:0000256" key="5">
    <source>
        <dbReference type="ARBA" id="ARBA00022692"/>
    </source>
</evidence>
<keyword evidence="2 12" id="KW-1003">Cell membrane</keyword>
<evidence type="ECO:0000256" key="10">
    <source>
        <dbReference type="ARBA" id="ARBA00023209"/>
    </source>
</evidence>
<sequence>MTKLVGIIFWVLVIINAVGLISVVFMERKNPETAIAWILAIIFLPIIGLVLYAMFGTTFFMRDRRKLNTTRIEDRFNEQAMNQKVKSFFEGDSHQELPESEYKNIMLLNRNHGDAVLSEDNHIQVYTDANVKYADLFADLRNAKTTIHITYFIIQDDHYGNEFINILTEKAAAGLEVRLMYDVNASNHTPKKFFKPYLEAGGKLCRFLPSPLGNFLRINYRMHRKIVVIDGQIGYMGGMNIGDEYASMKPSITPWRDTHLRLTGSAVYALQSRFFVDWYNITGEDLSRLHNMGNYFARVNEPGNLPVQIVTSGPDIEDMLIYDAMIAMINNARHTIKIQTPYFIPDDAFLQAIKLAAKSGVDIQIMIPGIPDKKAVYQTTLTYIEDVFNWGVSVYRHKGFIHAKTIVIDDEICTIGSCNIDNRSFALDFEINAFVYDTAFAQNYSRIFEADKKDCEVLNKEFFDKRGLVIRGVAAITRLFSPLM</sequence>
<evidence type="ECO:0000256" key="11">
    <source>
        <dbReference type="ARBA" id="ARBA00023264"/>
    </source>
</evidence>
<dbReference type="InParanoid" id="A0A5R8QF19"/>
<organism evidence="15 16">
    <name type="scientific">Culicoidibacter larvae</name>
    <dbReference type="NCBI Taxonomy" id="2579976"/>
    <lineage>
        <taxon>Bacteria</taxon>
        <taxon>Bacillati</taxon>
        <taxon>Bacillota</taxon>
        <taxon>Culicoidibacteria</taxon>
        <taxon>Culicoidibacterales</taxon>
        <taxon>Culicoidibacteraceae</taxon>
        <taxon>Culicoidibacter</taxon>
    </lineage>
</organism>
<dbReference type="EC" id="2.7.8.-" evidence="12 13"/>
<dbReference type="PANTHER" id="PTHR21248:SF22">
    <property type="entry name" value="PHOSPHOLIPASE D"/>
    <property type="match status" value="1"/>
</dbReference>
<dbReference type="InterPro" id="IPR027379">
    <property type="entry name" value="CLS_N"/>
</dbReference>
<keyword evidence="10 12" id="KW-0594">Phospholipid biosynthesis</keyword>
<gene>
    <name evidence="15" type="primary">cls</name>
    <name evidence="15" type="ORF">FEZ08_03155</name>
</gene>
<feature type="active site" evidence="12">
    <location>
        <position position="230"/>
    </location>
</feature>
<keyword evidence="9 12" id="KW-0472">Membrane</keyword>
<feature type="transmembrane region" description="Helical" evidence="12">
    <location>
        <begin position="7"/>
        <end position="25"/>
    </location>
</feature>
<evidence type="ECO:0000256" key="13">
    <source>
        <dbReference type="NCBIfam" id="TIGR04265"/>
    </source>
</evidence>
<feature type="active site" evidence="12">
    <location>
        <position position="225"/>
    </location>
</feature>
<protein>
    <recommendedName>
        <fullName evidence="12 13">Cardiolipin synthase</fullName>
        <shortName evidence="12">CL synthase</shortName>
        <ecNumber evidence="12 13">2.7.8.-</ecNumber>
    </recommendedName>
</protein>
<keyword evidence="8 12" id="KW-0443">Lipid metabolism</keyword>
<evidence type="ECO:0000256" key="4">
    <source>
        <dbReference type="ARBA" id="ARBA00022679"/>
    </source>
</evidence>
<comment type="similarity">
    <text evidence="12">Belongs to the phospholipase D family. Cardiolipin synthase subfamily.</text>
</comment>
<dbReference type="GO" id="GO:0005886">
    <property type="term" value="C:plasma membrane"/>
    <property type="evidence" value="ECO:0007669"/>
    <property type="project" value="UniProtKB-SubCell"/>
</dbReference>
<keyword evidence="6" id="KW-0677">Repeat</keyword>
<dbReference type="SMART" id="SM00155">
    <property type="entry name" value="PLDc"/>
    <property type="match status" value="2"/>
</dbReference>
<dbReference type="PANTHER" id="PTHR21248">
    <property type="entry name" value="CARDIOLIPIN SYNTHASE"/>
    <property type="match status" value="1"/>
</dbReference>
<dbReference type="AlphaFoldDB" id="A0A5R8QF19"/>
<keyword evidence="11 12" id="KW-1208">Phospholipid metabolism</keyword>
<keyword evidence="16" id="KW-1185">Reference proteome</keyword>
<comment type="function">
    <text evidence="12">Catalyzes the reversible phosphatidyl group transfer from one phosphatidylglycerol molecule to another to form cardiolipin (CL) (diphosphatidylglycerol) and glycerol.</text>
</comment>
<dbReference type="Proteomes" id="UP000306912">
    <property type="component" value="Unassembled WGS sequence"/>
</dbReference>
<name>A0A5R8QF19_9FIRM</name>
<keyword evidence="4 12" id="KW-0808">Transferase</keyword>